<dbReference type="Gene3D" id="1.25.40.10">
    <property type="entry name" value="Tetratricopeptide repeat domain"/>
    <property type="match status" value="3"/>
</dbReference>
<protein>
    <recommendedName>
        <fullName evidence="5">Pentatricopeptide repeat-containing protein</fullName>
    </recommendedName>
</protein>
<evidence type="ECO:0008006" key="5">
    <source>
        <dbReference type="Google" id="ProtNLM"/>
    </source>
</evidence>
<gene>
    <name evidence="3" type="ORF">GGX14DRAFT_639995</name>
</gene>
<sequence>MELVSSETFPGRANIFLSVVAAYAIEDSFQAALKAYIDADISVHRYATEDFVRILSYDPALQNKVKMFVERLELAKAVSRPRSLSKHIHNLSKQPASPILEDLYNSILKAVSGPDAYIAADPQNITSTTSVAVTELIWGSFLAAFLRRERNDLAARLWKDVTRLGIQPGILTWNMVMNVYSDRGSVKEVMGAWSTMSSQGVKPDGITYRALLSCLFAANKVTDALRWFRTFETDVKPSSTAEQTLAVYNAMLYGLLPLGREHAKVAFSILQNMAKEGPKPDLVSHNTVISYHGRRGDFKAMATVINQMSAAGITGDVFTFSTILSALLKAGRTDAPDMVLSIMRKQGVQASVATYTAIINSQTRERTVEHLQAAMRLLDAMEKSQDVTPNEITYTSILAALYRGNWLSADQRESYKQDIVARMKKRKIKFKAGGYNILIKACLTSGEPTGLDDALAFYRDMARNNVPPVDDTWYVLLAGLMQCGEWQIAREVVDEMFSSGAQPGNNVLRLVSKIREKAKER</sequence>
<evidence type="ECO:0000313" key="4">
    <source>
        <dbReference type="Proteomes" id="UP001219525"/>
    </source>
</evidence>
<dbReference type="Proteomes" id="UP001219525">
    <property type="component" value="Unassembled WGS sequence"/>
</dbReference>
<feature type="repeat" description="PPR" evidence="2">
    <location>
        <begin position="469"/>
        <end position="503"/>
    </location>
</feature>
<dbReference type="EMBL" id="JARJCW010000004">
    <property type="protein sequence ID" value="KAJ7225629.1"/>
    <property type="molecule type" value="Genomic_DNA"/>
</dbReference>
<dbReference type="PANTHER" id="PTHR47942:SF63">
    <property type="entry name" value="PENTATRICOPEPTIDE REPEAT-CONTAINING PROTEIN"/>
    <property type="match status" value="1"/>
</dbReference>
<keyword evidence="1" id="KW-0677">Repeat</keyword>
<dbReference type="InterPro" id="IPR002885">
    <property type="entry name" value="PPR_rpt"/>
</dbReference>
<dbReference type="NCBIfam" id="TIGR00756">
    <property type="entry name" value="PPR"/>
    <property type="match status" value="2"/>
</dbReference>
<dbReference type="PROSITE" id="PS51375">
    <property type="entry name" value="PPR"/>
    <property type="match status" value="4"/>
</dbReference>
<feature type="repeat" description="PPR" evidence="2">
    <location>
        <begin position="169"/>
        <end position="203"/>
    </location>
</feature>
<dbReference type="InterPro" id="IPR051222">
    <property type="entry name" value="PPR/CCM1_RNA-binding"/>
</dbReference>
<dbReference type="Pfam" id="PF01535">
    <property type="entry name" value="PPR"/>
    <property type="match status" value="1"/>
</dbReference>
<feature type="repeat" description="PPR" evidence="2">
    <location>
        <begin position="431"/>
        <end position="468"/>
    </location>
</feature>
<evidence type="ECO:0000313" key="3">
    <source>
        <dbReference type="EMBL" id="KAJ7225629.1"/>
    </source>
</evidence>
<dbReference type="Pfam" id="PF13041">
    <property type="entry name" value="PPR_2"/>
    <property type="match status" value="2"/>
</dbReference>
<comment type="caution">
    <text evidence="3">The sequence shown here is derived from an EMBL/GenBank/DDBJ whole genome shotgun (WGS) entry which is preliminary data.</text>
</comment>
<dbReference type="AlphaFoldDB" id="A0AAD6YPI3"/>
<accession>A0AAD6YPI3</accession>
<dbReference type="Pfam" id="PF13812">
    <property type="entry name" value="PPR_3"/>
    <property type="match status" value="1"/>
</dbReference>
<dbReference type="InterPro" id="IPR011990">
    <property type="entry name" value="TPR-like_helical_dom_sf"/>
</dbReference>
<keyword evidence="4" id="KW-1185">Reference proteome</keyword>
<dbReference type="PANTHER" id="PTHR47942">
    <property type="entry name" value="TETRATRICOPEPTIDE REPEAT (TPR)-LIKE SUPERFAMILY PROTEIN-RELATED"/>
    <property type="match status" value="1"/>
</dbReference>
<evidence type="ECO:0000256" key="2">
    <source>
        <dbReference type="PROSITE-ProRule" id="PRU00708"/>
    </source>
</evidence>
<name>A0AAD6YPI3_9AGAR</name>
<evidence type="ECO:0000256" key="1">
    <source>
        <dbReference type="ARBA" id="ARBA00022737"/>
    </source>
</evidence>
<reference evidence="3" key="1">
    <citation type="submission" date="2023-03" db="EMBL/GenBank/DDBJ databases">
        <title>Massive genome expansion in bonnet fungi (Mycena s.s.) driven by repeated elements and novel gene families across ecological guilds.</title>
        <authorList>
            <consortium name="Lawrence Berkeley National Laboratory"/>
            <person name="Harder C.B."/>
            <person name="Miyauchi S."/>
            <person name="Viragh M."/>
            <person name="Kuo A."/>
            <person name="Thoen E."/>
            <person name="Andreopoulos B."/>
            <person name="Lu D."/>
            <person name="Skrede I."/>
            <person name="Drula E."/>
            <person name="Henrissat B."/>
            <person name="Morin E."/>
            <person name="Kohler A."/>
            <person name="Barry K."/>
            <person name="LaButti K."/>
            <person name="Morin E."/>
            <person name="Salamov A."/>
            <person name="Lipzen A."/>
            <person name="Mereny Z."/>
            <person name="Hegedus B."/>
            <person name="Baldrian P."/>
            <person name="Stursova M."/>
            <person name="Weitz H."/>
            <person name="Taylor A."/>
            <person name="Grigoriev I.V."/>
            <person name="Nagy L.G."/>
            <person name="Martin F."/>
            <person name="Kauserud H."/>
        </authorList>
    </citation>
    <scope>NUCLEOTIDE SEQUENCE</scope>
    <source>
        <strain evidence="3">9144</strain>
    </source>
</reference>
<feature type="repeat" description="PPR" evidence="2">
    <location>
        <begin position="316"/>
        <end position="350"/>
    </location>
</feature>
<proteinExistence type="predicted"/>
<organism evidence="3 4">
    <name type="scientific">Mycena pura</name>
    <dbReference type="NCBI Taxonomy" id="153505"/>
    <lineage>
        <taxon>Eukaryota</taxon>
        <taxon>Fungi</taxon>
        <taxon>Dikarya</taxon>
        <taxon>Basidiomycota</taxon>
        <taxon>Agaricomycotina</taxon>
        <taxon>Agaricomycetes</taxon>
        <taxon>Agaricomycetidae</taxon>
        <taxon>Agaricales</taxon>
        <taxon>Marasmiineae</taxon>
        <taxon>Mycenaceae</taxon>
        <taxon>Mycena</taxon>
    </lineage>
</organism>